<evidence type="ECO:0000256" key="10">
    <source>
        <dbReference type="SAM" id="MobiDB-lite"/>
    </source>
</evidence>
<feature type="coiled-coil region" evidence="9">
    <location>
        <begin position="204"/>
        <end position="255"/>
    </location>
</feature>
<dbReference type="GO" id="GO:0010457">
    <property type="term" value="P:centriole-centriole cohesion"/>
    <property type="evidence" value="ECO:0007669"/>
    <property type="project" value="TreeGrafter"/>
</dbReference>
<keyword evidence="13" id="KW-1185">Reference proteome</keyword>
<dbReference type="InterPro" id="IPR033603">
    <property type="entry name" value="CEP44"/>
</dbReference>
<evidence type="ECO:0000313" key="12">
    <source>
        <dbReference type="EMBL" id="CAG5946890.1"/>
    </source>
</evidence>
<dbReference type="InterPro" id="IPR029157">
    <property type="entry name" value="CEP44_CC"/>
</dbReference>
<proteinExistence type="predicted"/>
<dbReference type="PANTHER" id="PTHR31477">
    <property type="entry name" value="CENTROSOMAL PROTEIN OF 44 KDA"/>
    <property type="match status" value="1"/>
</dbReference>
<keyword evidence="6 9" id="KW-0175">Coiled coil</keyword>
<reference evidence="12" key="1">
    <citation type="submission" date="2021-05" db="EMBL/GenBank/DDBJ databases">
        <authorList>
            <person name="Tigano A."/>
        </authorList>
    </citation>
    <scope>NUCLEOTIDE SEQUENCE</scope>
</reference>
<dbReference type="GO" id="GO:0000922">
    <property type="term" value="C:spindle pole"/>
    <property type="evidence" value="ECO:0007669"/>
    <property type="project" value="UniProtKB-SubCell"/>
</dbReference>
<dbReference type="PANTHER" id="PTHR31477:SF1">
    <property type="entry name" value="CENTROSOMAL PROTEIN OF 44 KDA"/>
    <property type="match status" value="1"/>
</dbReference>
<evidence type="ECO:0000256" key="8">
    <source>
        <dbReference type="ARBA" id="ARBA00046235"/>
    </source>
</evidence>
<evidence type="ECO:0000256" key="4">
    <source>
        <dbReference type="ARBA" id="ARBA00014053"/>
    </source>
</evidence>
<evidence type="ECO:0000259" key="11">
    <source>
        <dbReference type="Pfam" id="PF15007"/>
    </source>
</evidence>
<keyword evidence="5" id="KW-0963">Cytoplasm</keyword>
<dbReference type="OrthoDB" id="259598at2759"/>
<dbReference type="GO" id="GO:0005813">
    <property type="term" value="C:centrosome"/>
    <property type="evidence" value="ECO:0007669"/>
    <property type="project" value="TreeGrafter"/>
</dbReference>
<organism evidence="12 13">
    <name type="scientific">Menidia menidia</name>
    <name type="common">Atlantic silverside</name>
    <dbReference type="NCBI Taxonomy" id="238744"/>
    <lineage>
        <taxon>Eukaryota</taxon>
        <taxon>Metazoa</taxon>
        <taxon>Chordata</taxon>
        <taxon>Craniata</taxon>
        <taxon>Vertebrata</taxon>
        <taxon>Euteleostomi</taxon>
        <taxon>Actinopterygii</taxon>
        <taxon>Neopterygii</taxon>
        <taxon>Teleostei</taxon>
        <taxon>Neoteleostei</taxon>
        <taxon>Acanthomorphata</taxon>
        <taxon>Ovalentaria</taxon>
        <taxon>Atherinomorphae</taxon>
        <taxon>Atheriniformes</taxon>
        <taxon>Atherinopsidae</taxon>
        <taxon>Menidiinae</taxon>
        <taxon>Menidia</taxon>
    </lineage>
</organism>
<evidence type="ECO:0000256" key="1">
    <source>
        <dbReference type="ARBA" id="ARBA00004114"/>
    </source>
</evidence>
<gene>
    <name evidence="12" type="ORF">MMEN_LOCUS14171</name>
</gene>
<feature type="region of interest" description="Disordered" evidence="10">
    <location>
        <begin position="315"/>
        <end position="336"/>
    </location>
</feature>
<evidence type="ECO:0000256" key="2">
    <source>
        <dbReference type="ARBA" id="ARBA00004214"/>
    </source>
</evidence>
<dbReference type="GO" id="GO:0030496">
    <property type="term" value="C:midbody"/>
    <property type="evidence" value="ECO:0007669"/>
    <property type="project" value="UniProtKB-SubCell"/>
</dbReference>
<dbReference type="Proteomes" id="UP000677803">
    <property type="component" value="Unassembled WGS sequence"/>
</dbReference>
<evidence type="ECO:0000256" key="5">
    <source>
        <dbReference type="ARBA" id="ARBA00022490"/>
    </source>
</evidence>
<dbReference type="AlphaFoldDB" id="A0A8S4BB07"/>
<dbReference type="EMBL" id="CAJRST010017779">
    <property type="protein sequence ID" value="CAG5946890.1"/>
    <property type="molecule type" value="Genomic_DNA"/>
</dbReference>
<feature type="domain" description="Centrosomal CEP44" evidence="11">
    <location>
        <begin position="6"/>
        <end position="126"/>
    </location>
</feature>
<dbReference type="Pfam" id="PF15007">
    <property type="entry name" value="CEP44"/>
    <property type="match status" value="1"/>
</dbReference>
<comment type="function">
    <text evidence="8">Centriole-enriched microtubule-binding protein involved in centriole biogenesis. In collaboration with CEP295 and POC1B, is required for the centriole-to-centrosome conversion by ensuring the formation of bona fide centriole wall. Functions as a linker component that maintains centrosome cohesion. Associates with CROCC and regulates its stability and localization to the centrosome.</text>
</comment>
<protein>
    <recommendedName>
        <fullName evidence="4">Centrosomal protein of 44 kDa</fullName>
    </recommendedName>
</protein>
<dbReference type="GO" id="GO:0005814">
    <property type="term" value="C:centriole"/>
    <property type="evidence" value="ECO:0007669"/>
    <property type="project" value="UniProtKB-SubCell"/>
</dbReference>
<evidence type="ECO:0000256" key="9">
    <source>
        <dbReference type="SAM" id="Coils"/>
    </source>
</evidence>
<name>A0A8S4BB07_9TELE</name>
<accession>A0A8S4BB07</accession>
<evidence type="ECO:0000256" key="6">
    <source>
        <dbReference type="ARBA" id="ARBA00023054"/>
    </source>
</evidence>
<feature type="compositionally biased region" description="Low complexity" evidence="10">
    <location>
        <begin position="281"/>
        <end position="298"/>
    </location>
</feature>
<evidence type="ECO:0000256" key="3">
    <source>
        <dbReference type="ARBA" id="ARBA00004647"/>
    </source>
</evidence>
<evidence type="ECO:0000256" key="7">
    <source>
        <dbReference type="ARBA" id="ARBA00023212"/>
    </source>
</evidence>
<feature type="region of interest" description="Disordered" evidence="10">
    <location>
        <begin position="279"/>
        <end position="299"/>
    </location>
</feature>
<comment type="subcellular location">
    <subcellularLocation>
        <location evidence="1">Cytoplasm</location>
        <location evidence="1">Cytoskeleton</location>
        <location evidence="1">Microtubule organizing center</location>
        <location evidence="1">Centrosome</location>
        <location evidence="1">Centriole</location>
    </subcellularLocation>
    <subcellularLocation>
        <location evidence="3">Cytoplasm</location>
        <location evidence="3">Cytoskeleton</location>
        <location evidence="3">Spindle pole</location>
    </subcellularLocation>
    <subcellularLocation>
        <location evidence="2">Midbody</location>
    </subcellularLocation>
</comment>
<evidence type="ECO:0000313" key="13">
    <source>
        <dbReference type="Proteomes" id="UP000677803"/>
    </source>
</evidence>
<sequence>MLSTGDVQSCLRKLESLLRVIRYPGHMDYSGLSKGDPSAFLPIVSFTLTSYSPPFAEQLIGDGIELTGKTDLRFTDAFYKVLRDVLHYKPVLTKQQFLQLGFSQRKISFICDVITLVQQKHKQLIKSSGKSPASHHDGRKVAHPVQIKAAIVTKEKNRSTLAAPSLAETCAVQNVTCASHIESTASNLPENLSTKLPEGEEQKSSEIEERLSALEAQIETVFSQLNKLFTLEKRMEELEKSRNTQKNDVVTISRESWENLMSRVLLLETKLELSNSKIGVSLESQSSSSSDFSSAISDASKDNLKDRLEKITNMLKSTSSILKNPESSTTPPANKA</sequence>
<dbReference type="GO" id="GO:0007099">
    <property type="term" value="P:centriole replication"/>
    <property type="evidence" value="ECO:0007669"/>
    <property type="project" value="TreeGrafter"/>
</dbReference>
<keyword evidence="7" id="KW-0206">Cytoskeleton</keyword>
<comment type="caution">
    <text evidence="12">The sequence shown here is derived from an EMBL/GenBank/DDBJ whole genome shotgun (WGS) entry which is preliminary data.</text>
</comment>